<evidence type="ECO:0000313" key="2">
    <source>
        <dbReference type="Proteomes" id="UP001320148"/>
    </source>
</evidence>
<gene>
    <name evidence="1" type="ORF">DSLASN_23030</name>
</gene>
<organism evidence="1 2">
    <name type="scientific">Desulfoluna limicola</name>
    <dbReference type="NCBI Taxonomy" id="2810562"/>
    <lineage>
        <taxon>Bacteria</taxon>
        <taxon>Pseudomonadati</taxon>
        <taxon>Thermodesulfobacteriota</taxon>
        <taxon>Desulfobacteria</taxon>
        <taxon>Desulfobacterales</taxon>
        <taxon>Desulfolunaceae</taxon>
        <taxon>Desulfoluna</taxon>
    </lineage>
</organism>
<accession>A0ABN6F412</accession>
<proteinExistence type="predicted"/>
<evidence type="ECO:0008006" key="3">
    <source>
        <dbReference type="Google" id="ProtNLM"/>
    </source>
</evidence>
<evidence type="ECO:0000313" key="1">
    <source>
        <dbReference type="EMBL" id="BCS96671.1"/>
    </source>
</evidence>
<sequence>MRTAILPEIPNQECWTSFIDDAERFHKTASGGMGRREVFSADILYNIFSMAMEKYVMGLCTHKKNLPDNHTFKDLADAAQRVTHVDQGLLDDLAYMDSFQDICSVDHYERKVPSEDDIQKIAQICNRLKGFVMCRLPER</sequence>
<name>A0ABN6F412_9BACT</name>
<protein>
    <recommendedName>
        <fullName evidence="3">HEPN domain-containing protein</fullName>
    </recommendedName>
</protein>
<dbReference type="Proteomes" id="UP001320148">
    <property type="component" value="Chromosome"/>
</dbReference>
<dbReference type="EMBL" id="AP024488">
    <property type="protein sequence ID" value="BCS96671.1"/>
    <property type="molecule type" value="Genomic_DNA"/>
</dbReference>
<keyword evidence="2" id="KW-1185">Reference proteome</keyword>
<reference evidence="1 2" key="1">
    <citation type="submission" date="2021-02" db="EMBL/GenBank/DDBJ databases">
        <title>Complete genome of Desulfoluna sp. strain ASN36.</title>
        <authorList>
            <person name="Takahashi A."/>
            <person name="Kojima H."/>
            <person name="Fukui M."/>
        </authorList>
    </citation>
    <scope>NUCLEOTIDE SEQUENCE [LARGE SCALE GENOMIC DNA]</scope>
    <source>
        <strain evidence="1 2">ASN36</strain>
    </source>
</reference>